<feature type="binding site" evidence="5">
    <location>
        <begin position="31"/>
        <end position="36"/>
    </location>
    <ligand>
        <name>ATP</name>
        <dbReference type="ChEBI" id="CHEBI:30616"/>
    </ligand>
</feature>
<dbReference type="RefSeq" id="WP_014243267.1">
    <property type="nucleotide sequence ID" value="NC_016620.1"/>
</dbReference>
<dbReference type="InterPro" id="IPR001977">
    <property type="entry name" value="Depp_CoAkinase"/>
</dbReference>
<evidence type="ECO:0000256" key="2">
    <source>
        <dbReference type="ARBA" id="ARBA00022741"/>
    </source>
</evidence>
<dbReference type="GO" id="GO:0004140">
    <property type="term" value="F:dephospho-CoA kinase activity"/>
    <property type="evidence" value="ECO:0007669"/>
    <property type="project" value="UniProtKB-UniRule"/>
</dbReference>
<evidence type="ECO:0000256" key="6">
    <source>
        <dbReference type="NCBIfam" id="TIGR00152"/>
    </source>
</evidence>
<keyword evidence="5 7" id="KW-0418">Kinase</keyword>
<dbReference type="NCBIfam" id="TIGR00152">
    <property type="entry name" value="dephospho-CoA kinase"/>
    <property type="match status" value="1"/>
</dbReference>
<dbReference type="InterPro" id="IPR027417">
    <property type="entry name" value="P-loop_NTPase"/>
</dbReference>
<dbReference type="PANTHER" id="PTHR10695">
    <property type="entry name" value="DEPHOSPHO-COA KINASE-RELATED"/>
    <property type="match status" value="1"/>
</dbReference>
<dbReference type="eggNOG" id="COG0237">
    <property type="taxonomic scope" value="Bacteria"/>
</dbReference>
<keyword evidence="5" id="KW-0963">Cytoplasm</keyword>
<comment type="function">
    <text evidence="5">Catalyzes the phosphorylation of the 3'-hydroxyl group of dephosphocoenzyme A to form coenzyme A.</text>
</comment>
<evidence type="ECO:0000256" key="3">
    <source>
        <dbReference type="ARBA" id="ARBA00022840"/>
    </source>
</evidence>
<dbReference type="GO" id="GO:0005524">
    <property type="term" value="F:ATP binding"/>
    <property type="evidence" value="ECO:0007669"/>
    <property type="project" value="UniProtKB-UniRule"/>
</dbReference>
<evidence type="ECO:0000256" key="1">
    <source>
        <dbReference type="ARBA" id="ARBA00009018"/>
    </source>
</evidence>
<keyword evidence="3 5" id="KW-0067">ATP-binding</keyword>
<dbReference type="Gene3D" id="3.40.50.300">
    <property type="entry name" value="P-loop containing nucleotide triphosphate hydrolases"/>
    <property type="match status" value="1"/>
</dbReference>
<organism evidence="7 8">
    <name type="scientific">Halobacteriovorax marinus (strain ATCC BAA-682 / DSM 15412 / SJ)</name>
    <name type="common">Bacteriovorax marinus</name>
    <dbReference type="NCBI Taxonomy" id="862908"/>
    <lineage>
        <taxon>Bacteria</taxon>
        <taxon>Pseudomonadati</taxon>
        <taxon>Bdellovibrionota</taxon>
        <taxon>Bacteriovoracia</taxon>
        <taxon>Bacteriovoracales</taxon>
        <taxon>Halobacteriovoraceae</taxon>
        <taxon>Halobacteriovorax</taxon>
    </lineage>
</organism>
<dbReference type="PATRIC" id="fig|862908.3.peg.548"/>
<dbReference type="EMBL" id="FQ312005">
    <property type="protein sequence ID" value="CBW25480.1"/>
    <property type="molecule type" value="Genomic_DNA"/>
</dbReference>
<evidence type="ECO:0000313" key="7">
    <source>
        <dbReference type="EMBL" id="CBW25480.1"/>
    </source>
</evidence>
<dbReference type="PROSITE" id="PS51219">
    <property type="entry name" value="DPCK"/>
    <property type="match status" value="1"/>
</dbReference>
<evidence type="ECO:0000256" key="4">
    <source>
        <dbReference type="ARBA" id="ARBA00022993"/>
    </source>
</evidence>
<dbReference type="UniPathway" id="UPA00241">
    <property type="reaction ID" value="UER00356"/>
</dbReference>
<evidence type="ECO:0000313" key="8">
    <source>
        <dbReference type="Proteomes" id="UP000008963"/>
    </source>
</evidence>
<dbReference type="GO" id="GO:0015937">
    <property type="term" value="P:coenzyme A biosynthetic process"/>
    <property type="evidence" value="ECO:0007669"/>
    <property type="project" value="UniProtKB-UniRule"/>
</dbReference>
<gene>
    <name evidence="5 7" type="primary">coaE</name>
    <name evidence="7" type="ordered locus">BMS_0570</name>
</gene>
<dbReference type="GO" id="GO:0005737">
    <property type="term" value="C:cytoplasm"/>
    <property type="evidence" value="ECO:0007669"/>
    <property type="project" value="UniProtKB-SubCell"/>
</dbReference>
<keyword evidence="2 5" id="KW-0547">Nucleotide-binding</keyword>
<dbReference type="OrthoDB" id="5292032at2"/>
<keyword evidence="4 5" id="KW-0173">Coenzyme A biosynthesis</keyword>
<dbReference type="HOGENOM" id="CLU_057180_2_1_7"/>
<comment type="catalytic activity">
    <reaction evidence="5">
        <text>3'-dephospho-CoA + ATP = ADP + CoA + H(+)</text>
        <dbReference type="Rhea" id="RHEA:18245"/>
        <dbReference type="ChEBI" id="CHEBI:15378"/>
        <dbReference type="ChEBI" id="CHEBI:30616"/>
        <dbReference type="ChEBI" id="CHEBI:57287"/>
        <dbReference type="ChEBI" id="CHEBI:57328"/>
        <dbReference type="ChEBI" id="CHEBI:456216"/>
        <dbReference type="EC" id="2.7.1.24"/>
    </reaction>
</comment>
<dbReference type="EC" id="2.7.1.24" evidence="5 6"/>
<dbReference type="CDD" id="cd02022">
    <property type="entry name" value="DPCK"/>
    <property type="match status" value="1"/>
</dbReference>
<name>E1X4Q0_HALMS</name>
<accession>E1X4Q0</accession>
<dbReference type="SUPFAM" id="SSF52540">
    <property type="entry name" value="P-loop containing nucleoside triphosphate hydrolases"/>
    <property type="match status" value="1"/>
</dbReference>
<comment type="similarity">
    <text evidence="1 5">Belongs to the CoaE family.</text>
</comment>
<dbReference type="Proteomes" id="UP000008963">
    <property type="component" value="Chromosome"/>
</dbReference>
<dbReference type="KEGG" id="bmx:BMS_0570"/>
<dbReference type="AlphaFoldDB" id="E1X4Q0"/>
<keyword evidence="8" id="KW-1185">Reference proteome</keyword>
<comment type="subcellular location">
    <subcellularLocation>
        <location evidence="5">Cytoplasm</location>
    </subcellularLocation>
</comment>
<sequence length="213" mass="24675">MKLKEIFITKKPAERLHQITSPVIGLTGGIATGKSTVSNYLQEKGLPVICADKLVKEVYRDKETLNFISSEFPNVLNDNQIDFKKLRELAFSSTENREKLESFIYQKLPFVFKSKLSEFNNPQFVIYDIPLLFEKEMENLFDVTICVYCSKEEQVKRIIKRDQSSEEMALKILENQLPIDQKKELSDFKIKNSGTIEKLELEIEALLSILLEE</sequence>
<protein>
    <recommendedName>
        <fullName evidence="5 6">Dephospho-CoA kinase</fullName>
        <ecNumber evidence="5 6">2.7.1.24</ecNumber>
    </recommendedName>
    <alternativeName>
        <fullName evidence="5">Dephosphocoenzyme A kinase</fullName>
    </alternativeName>
</protein>
<reference evidence="8" key="1">
    <citation type="journal article" date="2013" name="ISME J.">
        <title>A small predatory core genome in the divergent marine Bacteriovorax marinus SJ and the terrestrial Bdellovibrio bacteriovorus.</title>
        <authorList>
            <person name="Crossman L.C."/>
            <person name="Chen H."/>
            <person name="Cerdeno-Tarraga A.M."/>
            <person name="Brooks K."/>
            <person name="Quail M.A."/>
            <person name="Pineiro S.A."/>
            <person name="Hobley L."/>
            <person name="Sockett R.E."/>
            <person name="Bentley S.D."/>
            <person name="Parkhill J."/>
            <person name="Williams H.N."/>
            <person name="Stine O.C."/>
        </authorList>
    </citation>
    <scope>NUCLEOTIDE SEQUENCE [LARGE SCALE GENOMIC DNA]</scope>
    <source>
        <strain evidence="8">ATCC BAA-682 / DSM 15412 / SJ</strain>
    </source>
</reference>
<dbReference type="PANTHER" id="PTHR10695:SF46">
    <property type="entry name" value="BIFUNCTIONAL COENZYME A SYNTHASE-RELATED"/>
    <property type="match status" value="1"/>
</dbReference>
<dbReference type="HAMAP" id="MF_00376">
    <property type="entry name" value="Dephospho_CoA_kinase"/>
    <property type="match status" value="1"/>
</dbReference>
<dbReference type="Pfam" id="PF01121">
    <property type="entry name" value="CoaE"/>
    <property type="match status" value="1"/>
</dbReference>
<evidence type="ECO:0000256" key="5">
    <source>
        <dbReference type="HAMAP-Rule" id="MF_00376"/>
    </source>
</evidence>
<dbReference type="STRING" id="862908.BMS_0570"/>
<proteinExistence type="inferred from homology"/>
<comment type="pathway">
    <text evidence="5">Cofactor biosynthesis; coenzyme A biosynthesis; CoA from (R)-pantothenate: step 5/5.</text>
</comment>
<keyword evidence="5" id="KW-0808">Transferase</keyword>